<comment type="caution">
    <text evidence="1">The sequence shown here is derived from an EMBL/GenBank/DDBJ whole genome shotgun (WGS) entry which is preliminary data.</text>
</comment>
<evidence type="ECO:0000313" key="2">
    <source>
        <dbReference type="Proteomes" id="UP000317573"/>
    </source>
</evidence>
<organism evidence="1 2">
    <name type="scientific">Rhodococcus rhodochrous J45</name>
    <dbReference type="NCBI Taxonomy" id="935266"/>
    <lineage>
        <taxon>Bacteria</taxon>
        <taxon>Bacillati</taxon>
        <taxon>Actinomycetota</taxon>
        <taxon>Actinomycetes</taxon>
        <taxon>Mycobacteriales</taxon>
        <taxon>Nocardiaceae</taxon>
        <taxon>Rhodococcus</taxon>
    </lineage>
</organism>
<dbReference type="EMBL" id="VLJT01000001">
    <property type="protein sequence ID" value="TWH25112.1"/>
    <property type="molecule type" value="Genomic_DNA"/>
</dbReference>
<evidence type="ECO:0000313" key="1">
    <source>
        <dbReference type="EMBL" id="TWH25112.1"/>
    </source>
</evidence>
<gene>
    <name evidence="1" type="ORF">L618_000100005670</name>
</gene>
<name>A0A562ET28_RHORH</name>
<accession>A0A562ET28</accession>
<protein>
    <submittedName>
        <fullName evidence="1">Uncharacterized protein</fullName>
    </submittedName>
</protein>
<sequence length="265" mass="29202">MSTRTIGCSTTSCGDEGYWCPVGFETGNGPGSQRRRADVGLWETSDELRRRASATGTALVRDDAGETPRALRSRWIGGLESQDVGCEPGGAGMCRPARTNALAARCWNTPLEGVWIDSTLRCMTASFCRVPRPRSGVGAPAGVDLYSGRWRDGRTGVRSRQLEHTFCPCLPRVLGRVAINPNSASCNGCRACSWIDQWFGCKTDCQPSSNPARHMVRLLRVEPQLPTRAPRGGTVRHGRHPGRRGLAWELCDARWWRPQSRPQPR</sequence>
<reference evidence="1 2" key="1">
    <citation type="submission" date="2019-07" db="EMBL/GenBank/DDBJ databases">
        <title>Genome sequencing of lignin-degrading bacterial isolates.</title>
        <authorList>
            <person name="Gladden J."/>
        </authorList>
    </citation>
    <scope>NUCLEOTIDE SEQUENCE [LARGE SCALE GENOMIC DNA]</scope>
    <source>
        <strain evidence="1 2">J45</strain>
    </source>
</reference>
<dbReference type="AlphaFoldDB" id="A0A562ET28"/>
<dbReference type="Proteomes" id="UP000317573">
    <property type="component" value="Unassembled WGS sequence"/>
</dbReference>
<proteinExistence type="predicted"/>